<dbReference type="AlphaFoldDB" id="A0A0L7LLE3"/>
<name>A0A0L7LLE3_OPEBR</name>
<comment type="caution">
    <text evidence="1">The sequence shown here is derived from an EMBL/GenBank/DDBJ whole genome shotgun (WGS) entry which is preliminary data.</text>
</comment>
<dbReference type="PANTHER" id="PTHR12496">
    <property type="entry name" value="CGI-41 METHYLTRANSFERASE"/>
    <property type="match status" value="1"/>
</dbReference>
<proteinExistence type="predicted"/>
<evidence type="ECO:0000313" key="2">
    <source>
        <dbReference type="Proteomes" id="UP000037510"/>
    </source>
</evidence>
<dbReference type="Proteomes" id="UP000037510">
    <property type="component" value="Unassembled WGS sequence"/>
</dbReference>
<reference evidence="1 2" key="1">
    <citation type="journal article" date="2015" name="Genome Biol. Evol.">
        <title>The genome of winter moth (Operophtera brumata) provides a genomic perspective on sexual dimorphism and phenology.</title>
        <authorList>
            <person name="Derks M.F."/>
            <person name="Smit S."/>
            <person name="Salis L."/>
            <person name="Schijlen E."/>
            <person name="Bossers A."/>
            <person name="Mateman C."/>
            <person name="Pijl A.S."/>
            <person name="de Ridder D."/>
            <person name="Groenen M.A."/>
            <person name="Visser M.E."/>
            <person name="Megens H.J."/>
        </authorList>
    </citation>
    <scope>NUCLEOTIDE SEQUENCE [LARGE SCALE GENOMIC DNA]</scope>
    <source>
        <strain evidence="1">WM2013NL</strain>
        <tissue evidence="1">Head and thorax</tissue>
    </source>
</reference>
<dbReference type="PANTHER" id="PTHR12496:SF9">
    <property type="entry name" value="METHYLTRANSFERASE-LIKE PROTEIN 25-RELATED"/>
    <property type="match status" value="1"/>
</dbReference>
<accession>A0A0L7LLE3</accession>
<keyword evidence="2" id="KW-1185">Reference proteome</keyword>
<protein>
    <submittedName>
        <fullName evidence="1">Uncharacterized protein</fullName>
    </submittedName>
</protein>
<evidence type="ECO:0000313" key="1">
    <source>
        <dbReference type="EMBL" id="KOB76262.1"/>
    </source>
</evidence>
<dbReference type="InterPro" id="IPR052220">
    <property type="entry name" value="METTL25"/>
</dbReference>
<gene>
    <name evidence="1" type="ORF">OBRU01_05389</name>
</gene>
<sequence length="110" mass="12822">MADDILKLGIYATLPVNFLRKIVDNEEFHWKRLVLFYLVKLCLAQVVESVILLDRIVYLYENDFNNVYLVKLFDPVLSPRCHSIVANFVETPFFQTGNHFSKQKVLLNSG</sequence>
<organism evidence="1 2">
    <name type="scientific">Operophtera brumata</name>
    <name type="common">Winter moth</name>
    <name type="synonym">Phalaena brumata</name>
    <dbReference type="NCBI Taxonomy" id="104452"/>
    <lineage>
        <taxon>Eukaryota</taxon>
        <taxon>Metazoa</taxon>
        <taxon>Ecdysozoa</taxon>
        <taxon>Arthropoda</taxon>
        <taxon>Hexapoda</taxon>
        <taxon>Insecta</taxon>
        <taxon>Pterygota</taxon>
        <taxon>Neoptera</taxon>
        <taxon>Endopterygota</taxon>
        <taxon>Lepidoptera</taxon>
        <taxon>Glossata</taxon>
        <taxon>Ditrysia</taxon>
        <taxon>Geometroidea</taxon>
        <taxon>Geometridae</taxon>
        <taxon>Larentiinae</taxon>
        <taxon>Operophtera</taxon>
    </lineage>
</organism>
<dbReference type="EMBL" id="JTDY01000676">
    <property type="protein sequence ID" value="KOB76262.1"/>
    <property type="molecule type" value="Genomic_DNA"/>
</dbReference>
<dbReference type="STRING" id="104452.A0A0L7LLE3"/>